<organism evidence="1 2">
    <name type="scientific">Paractinoplanes ferrugineus</name>
    <dbReference type="NCBI Taxonomy" id="113564"/>
    <lineage>
        <taxon>Bacteria</taxon>
        <taxon>Bacillati</taxon>
        <taxon>Actinomycetota</taxon>
        <taxon>Actinomycetes</taxon>
        <taxon>Micromonosporales</taxon>
        <taxon>Micromonosporaceae</taxon>
        <taxon>Paractinoplanes</taxon>
    </lineage>
</organism>
<dbReference type="EMBL" id="BOMM01000029">
    <property type="protein sequence ID" value="GIE11488.1"/>
    <property type="molecule type" value="Genomic_DNA"/>
</dbReference>
<evidence type="ECO:0000313" key="2">
    <source>
        <dbReference type="Proteomes" id="UP000598174"/>
    </source>
</evidence>
<keyword evidence="2" id="KW-1185">Reference proteome</keyword>
<gene>
    <name evidence="1" type="ORF">Afe05nite_33280</name>
</gene>
<accession>A0A919J212</accession>
<comment type="caution">
    <text evidence="1">The sequence shown here is derived from an EMBL/GenBank/DDBJ whole genome shotgun (WGS) entry which is preliminary data.</text>
</comment>
<reference evidence="1" key="1">
    <citation type="submission" date="2021-01" db="EMBL/GenBank/DDBJ databases">
        <title>Whole genome shotgun sequence of Actinoplanes ferrugineus NBRC 15555.</title>
        <authorList>
            <person name="Komaki H."/>
            <person name="Tamura T."/>
        </authorList>
    </citation>
    <scope>NUCLEOTIDE SEQUENCE</scope>
    <source>
        <strain evidence="1">NBRC 15555</strain>
    </source>
</reference>
<name>A0A919J212_9ACTN</name>
<dbReference type="Proteomes" id="UP000598174">
    <property type="component" value="Unassembled WGS sequence"/>
</dbReference>
<protein>
    <submittedName>
        <fullName evidence="1">Uncharacterized protein</fullName>
    </submittedName>
</protein>
<proteinExistence type="predicted"/>
<dbReference type="AlphaFoldDB" id="A0A919J212"/>
<sequence>MARPGSRRQLQIGTHTRWVPFRLELHDTEPMLDPAWEEIVEVSLTALSIERPSEKSAPPG</sequence>
<evidence type="ECO:0000313" key="1">
    <source>
        <dbReference type="EMBL" id="GIE11488.1"/>
    </source>
</evidence>